<protein>
    <submittedName>
        <fullName evidence="3">Amidinotransferase</fullName>
    </submittedName>
</protein>
<evidence type="ECO:0000256" key="2">
    <source>
        <dbReference type="ARBA" id="ARBA00022679"/>
    </source>
</evidence>
<gene>
    <name evidence="3" type="ORF">EG240_14375</name>
</gene>
<evidence type="ECO:0000313" key="3">
    <source>
        <dbReference type="EMBL" id="RRJ88009.1"/>
    </source>
</evidence>
<dbReference type="SUPFAM" id="SSF55909">
    <property type="entry name" value="Pentein"/>
    <property type="match status" value="1"/>
</dbReference>
<dbReference type="RefSeq" id="WP_125020050.1">
    <property type="nucleotide sequence ID" value="NZ_RQVQ01000046.1"/>
</dbReference>
<reference evidence="3 4" key="1">
    <citation type="submission" date="2018-11" db="EMBL/GenBank/DDBJ databases">
        <title>Flavobacterium sp. nov., YIM 102701-2 draft genome.</title>
        <authorList>
            <person name="Li G."/>
            <person name="Jiang Y."/>
        </authorList>
    </citation>
    <scope>NUCLEOTIDE SEQUENCE [LARGE SCALE GENOMIC DNA]</scope>
    <source>
        <strain evidence="3 4">YIM 102701-2</strain>
    </source>
</reference>
<comment type="caution">
    <text evidence="3">The sequence shown here is derived from an EMBL/GenBank/DDBJ whole genome shotgun (WGS) entry which is preliminary data.</text>
</comment>
<organism evidence="3 4">
    <name type="scientific">Paenimyroides tangerinum</name>
    <dbReference type="NCBI Taxonomy" id="2488728"/>
    <lineage>
        <taxon>Bacteria</taxon>
        <taxon>Pseudomonadati</taxon>
        <taxon>Bacteroidota</taxon>
        <taxon>Flavobacteriia</taxon>
        <taxon>Flavobacteriales</taxon>
        <taxon>Flavobacteriaceae</taxon>
        <taxon>Paenimyroides</taxon>
    </lineage>
</organism>
<dbReference type="InterPro" id="IPR033195">
    <property type="entry name" value="AmidinoTrfase"/>
</dbReference>
<dbReference type="OrthoDB" id="9807502at2"/>
<proteinExistence type="inferred from homology"/>
<dbReference type="EMBL" id="RQVQ01000046">
    <property type="protein sequence ID" value="RRJ88009.1"/>
    <property type="molecule type" value="Genomic_DNA"/>
</dbReference>
<dbReference type="PANTHER" id="PTHR10488">
    <property type="entry name" value="GLYCINE AMIDINOTRANSFERASE, MITOCHONDRIAL"/>
    <property type="match status" value="1"/>
</dbReference>
<dbReference type="GO" id="GO:0015067">
    <property type="term" value="F:amidinotransferase activity"/>
    <property type="evidence" value="ECO:0007669"/>
    <property type="project" value="InterPro"/>
</dbReference>
<keyword evidence="2 3" id="KW-0808">Transferase</keyword>
<comment type="similarity">
    <text evidence="1">Belongs to the amidinotransferase family.</text>
</comment>
<dbReference type="Gene3D" id="3.75.10.10">
    <property type="entry name" value="L-arginine/glycine Amidinotransferase, Chain A"/>
    <property type="match status" value="1"/>
</dbReference>
<dbReference type="Pfam" id="PF02274">
    <property type="entry name" value="ADI"/>
    <property type="match status" value="1"/>
</dbReference>
<evidence type="ECO:0000313" key="4">
    <source>
        <dbReference type="Proteomes" id="UP000275719"/>
    </source>
</evidence>
<keyword evidence="4" id="KW-1185">Reference proteome</keyword>
<evidence type="ECO:0000256" key="1">
    <source>
        <dbReference type="ARBA" id="ARBA00006943"/>
    </source>
</evidence>
<name>A0A3P3W2Z6_9FLAO</name>
<dbReference type="PANTHER" id="PTHR10488:SF1">
    <property type="entry name" value="GLYCINE AMIDINOTRANSFERASE, MITOCHONDRIAL"/>
    <property type="match status" value="1"/>
</dbReference>
<accession>A0A3P3W2Z6</accession>
<dbReference type="Proteomes" id="UP000275719">
    <property type="component" value="Unassembled WGS sequence"/>
</dbReference>
<sequence>MIFVENEFAPLKRVVVAQSEFGYPIQPKEDDLRFLNETELQESLNNKEIWGKNFAEVYPDLQKQWELERINLTQVLQRYGVEVFHPRKLTNAEKNAVGKDGYANFFCRDPFFTIGNFVIEGSLRFLQRRNEVFPLREIFEKVVYPEDCIYIAVPQPEITDDTDLTLGKGPFLEGGDVLVYDKTVFVGNSGLASNDLGIFWLTKLLKPHGYTVKKIELHPNILHLDCALGFVKEGLMIICEDAFINGVPELFNDWRKIKVSLKEATSLATNGLPVSSDVYITDPVFKHIGEQIAQEGITVEYIDFNISRSFGGAFRCSTQPLLRKF</sequence>
<dbReference type="AlphaFoldDB" id="A0A3P3W2Z6"/>